<accession>A0AC34G1S7</accession>
<proteinExistence type="predicted"/>
<dbReference type="Proteomes" id="UP000887579">
    <property type="component" value="Unplaced"/>
</dbReference>
<name>A0AC34G1S7_9BILA</name>
<protein>
    <submittedName>
        <fullName evidence="2">Uncharacterized protein</fullName>
    </submittedName>
</protein>
<evidence type="ECO:0000313" key="1">
    <source>
        <dbReference type="Proteomes" id="UP000887579"/>
    </source>
</evidence>
<organism evidence="1 2">
    <name type="scientific">Panagrolaimus sp. ES5</name>
    <dbReference type="NCBI Taxonomy" id="591445"/>
    <lineage>
        <taxon>Eukaryota</taxon>
        <taxon>Metazoa</taxon>
        <taxon>Ecdysozoa</taxon>
        <taxon>Nematoda</taxon>
        <taxon>Chromadorea</taxon>
        <taxon>Rhabditida</taxon>
        <taxon>Tylenchina</taxon>
        <taxon>Panagrolaimomorpha</taxon>
        <taxon>Panagrolaimoidea</taxon>
        <taxon>Panagrolaimidae</taxon>
        <taxon>Panagrolaimus</taxon>
    </lineage>
</organism>
<sequence length="30" mass="3562">RLMELIKCAKKMYNKKEVENGFSISLFQRG</sequence>
<evidence type="ECO:0000313" key="2">
    <source>
        <dbReference type="WBParaSite" id="ES5_v2.g23560.t1"/>
    </source>
</evidence>
<reference evidence="2" key="1">
    <citation type="submission" date="2022-11" db="UniProtKB">
        <authorList>
            <consortium name="WormBaseParasite"/>
        </authorList>
    </citation>
    <scope>IDENTIFICATION</scope>
</reference>
<dbReference type="WBParaSite" id="ES5_v2.g23560.t1">
    <property type="protein sequence ID" value="ES5_v2.g23560.t1"/>
    <property type="gene ID" value="ES5_v2.g23560"/>
</dbReference>